<keyword evidence="7" id="KW-0029">Amino-acid transport</keyword>
<feature type="transmembrane region" description="Helical" evidence="16">
    <location>
        <begin position="53"/>
        <end position="75"/>
    </location>
</feature>
<evidence type="ECO:0000256" key="5">
    <source>
        <dbReference type="ARBA" id="ARBA00022723"/>
    </source>
</evidence>
<keyword evidence="3" id="KW-0813">Transport</keyword>
<evidence type="ECO:0000256" key="4">
    <source>
        <dbReference type="ARBA" id="ARBA00022692"/>
    </source>
</evidence>
<organism evidence="18 19">
    <name type="scientific">Necator americanus</name>
    <name type="common">Human hookworm</name>
    <dbReference type="NCBI Taxonomy" id="51031"/>
    <lineage>
        <taxon>Eukaryota</taxon>
        <taxon>Metazoa</taxon>
        <taxon>Ecdysozoa</taxon>
        <taxon>Nematoda</taxon>
        <taxon>Chromadorea</taxon>
        <taxon>Rhabditida</taxon>
        <taxon>Rhabditina</taxon>
        <taxon>Rhabditomorpha</taxon>
        <taxon>Strongyloidea</taxon>
        <taxon>Ancylostomatidae</taxon>
        <taxon>Bunostominae</taxon>
        <taxon>Necator</taxon>
    </lineage>
</organism>
<evidence type="ECO:0000256" key="10">
    <source>
        <dbReference type="ARBA" id="ARBA00023136"/>
    </source>
</evidence>
<keyword evidence="11" id="KW-1015">Disulfide bond</keyword>
<evidence type="ECO:0000256" key="14">
    <source>
        <dbReference type="ARBA" id="ARBA00038442"/>
    </source>
</evidence>
<name>A0ABR1D6M8_NECAM</name>
<keyword evidence="9" id="KW-0915">Sodium</keyword>
<dbReference type="Proteomes" id="UP001303046">
    <property type="component" value="Unassembled WGS sequence"/>
</dbReference>
<keyword evidence="13" id="KW-0458">Lysosome</keyword>
<feature type="transmembrane region" description="Helical" evidence="16">
    <location>
        <begin position="337"/>
        <end position="361"/>
    </location>
</feature>
<evidence type="ECO:0000256" key="15">
    <source>
        <dbReference type="SAM" id="MobiDB-lite"/>
    </source>
</evidence>
<keyword evidence="10 16" id="KW-0472">Membrane</keyword>
<dbReference type="PANTHER" id="PTHR22950:SF244">
    <property type="entry name" value="NEUTRAL AMINO ACID TRANSPORTER 9"/>
    <property type="match status" value="1"/>
</dbReference>
<evidence type="ECO:0000256" key="8">
    <source>
        <dbReference type="ARBA" id="ARBA00022989"/>
    </source>
</evidence>
<sequence>MSENIENSGPKPENSEKSERNSQSSIVTIFSLWNTMMGVSLLSMPWALYQAGLVLGLAIMLAMAFLCFYTAYLVIQSPVGMEKTDSIVLEFADICRVFLGKIGEMIALVFSITILIGAVLAYWVLMSNFLYFSGTLLYGLINPSNNTLTDDDEGVCDIHCGMDSSLTSSSSNTTRQEIVFGLTFDEIWQLRLTVPILLAVLTFPLLNFKSPTFFTKFNMFGTISVMYLLIFNGVRLQKCGISWDFTNSSSPHYVEKFSWNFPALTGMLTMSYFIHNAIITILRSQRNPENNTRDLSFGYALVAFSYIFVGFTFYSAYPLERTCIPDNLLNSFRADYPYSAVARCMILFQLITILPLILFFIRSQVFCAIFKTPWPGLLLVLLLNGTIVCAGVLTAIFFPNIGSIIRYFGAFSGLMYVYALPCLIYMRKRYLEGQLTIPSAIVHTIISIFGVVNLIAQFFV</sequence>
<feature type="transmembrane region" description="Helical" evidence="16">
    <location>
        <begin position="187"/>
        <end position="206"/>
    </location>
</feature>
<dbReference type="EMBL" id="JAVFWL010000003">
    <property type="protein sequence ID" value="KAK6746159.1"/>
    <property type="molecule type" value="Genomic_DNA"/>
</dbReference>
<dbReference type="Pfam" id="PF01490">
    <property type="entry name" value="Aa_trans"/>
    <property type="match status" value="2"/>
</dbReference>
<dbReference type="InterPro" id="IPR013057">
    <property type="entry name" value="AA_transpt_TM"/>
</dbReference>
<feature type="transmembrane region" description="Helical" evidence="16">
    <location>
        <begin position="404"/>
        <end position="425"/>
    </location>
</feature>
<feature type="transmembrane region" description="Helical" evidence="16">
    <location>
        <begin position="257"/>
        <end position="274"/>
    </location>
</feature>
<comment type="caution">
    <text evidence="18">The sequence shown here is derived from an EMBL/GenBank/DDBJ whole genome shotgun (WGS) entry which is preliminary data.</text>
</comment>
<gene>
    <name evidence="18" type="primary">Necator_chrIII.g13104</name>
    <name evidence="18" type="ORF">RB195_012337</name>
</gene>
<evidence type="ECO:0000259" key="17">
    <source>
        <dbReference type="Pfam" id="PF01490"/>
    </source>
</evidence>
<proteinExistence type="inferred from homology"/>
<feature type="transmembrane region" description="Helical" evidence="16">
    <location>
        <begin position="218"/>
        <end position="237"/>
    </location>
</feature>
<keyword evidence="8 16" id="KW-1133">Transmembrane helix</keyword>
<evidence type="ECO:0000256" key="3">
    <source>
        <dbReference type="ARBA" id="ARBA00022448"/>
    </source>
</evidence>
<dbReference type="PANTHER" id="PTHR22950">
    <property type="entry name" value="AMINO ACID TRANSPORTER"/>
    <property type="match status" value="1"/>
</dbReference>
<keyword evidence="6" id="KW-0967">Endosome</keyword>
<evidence type="ECO:0000256" key="11">
    <source>
        <dbReference type="ARBA" id="ARBA00023157"/>
    </source>
</evidence>
<feature type="domain" description="Amino acid transporter transmembrane" evidence="17">
    <location>
        <begin position="184"/>
        <end position="455"/>
    </location>
</feature>
<feature type="transmembrane region" description="Helical" evidence="16">
    <location>
        <begin position="26"/>
        <end position="47"/>
    </location>
</feature>
<feature type="transmembrane region" description="Helical" evidence="16">
    <location>
        <begin position="373"/>
        <end position="398"/>
    </location>
</feature>
<keyword evidence="4 16" id="KW-0812">Transmembrane</keyword>
<keyword evidence="19" id="KW-1185">Reference proteome</keyword>
<evidence type="ECO:0000256" key="7">
    <source>
        <dbReference type="ARBA" id="ARBA00022970"/>
    </source>
</evidence>
<feature type="transmembrane region" description="Helical" evidence="16">
    <location>
        <begin position="437"/>
        <end position="459"/>
    </location>
</feature>
<keyword evidence="12" id="KW-0325">Glycoprotein</keyword>
<evidence type="ECO:0000256" key="6">
    <source>
        <dbReference type="ARBA" id="ARBA00022753"/>
    </source>
</evidence>
<evidence type="ECO:0000256" key="9">
    <source>
        <dbReference type="ARBA" id="ARBA00023053"/>
    </source>
</evidence>
<feature type="domain" description="Amino acid transporter transmembrane" evidence="17">
    <location>
        <begin position="26"/>
        <end position="130"/>
    </location>
</feature>
<feature type="transmembrane region" description="Helical" evidence="16">
    <location>
        <begin position="106"/>
        <end position="125"/>
    </location>
</feature>
<evidence type="ECO:0000256" key="13">
    <source>
        <dbReference type="ARBA" id="ARBA00023228"/>
    </source>
</evidence>
<reference evidence="18 19" key="1">
    <citation type="submission" date="2023-08" db="EMBL/GenBank/DDBJ databases">
        <title>A Necator americanus chromosomal reference genome.</title>
        <authorList>
            <person name="Ilik V."/>
            <person name="Petrzelkova K.J."/>
            <person name="Pardy F."/>
            <person name="Fuh T."/>
            <person name="Niatou-Singa F.S."/>
            <person name="Gouil Q."/>
            <person name="Baker L."/>
            <person name="Ritchie M.E."/>
            <person name="Jex A.R."/>
            <person name="Gazzola D."/>
            <person name="Li H."/>
            <person name="Toshio Fujiwara R."/>
            <person name="Zhan B."/>
            <person name="Aroian R.V."/>
            <person name="Pafco B."/>
            <person name="Schwarz E.M."/>
        </authorList>
    </citation>
    <scope>NUCLEOTIDE SEQUENCE [LARGE SCALE GENOMIC DNA]</scope>
    <source>
        <strain evidence="18 19">Aroian</strain>
        <tissue evidence="18">Whole animal</tissue>
    </source>
</reference>
<feature type="region of interest" description="Disordered" evidence="15">
    <location>
        <begin position="1"/>
        <end position="20"/>
    </location>
</feature>
<comment type="similarity">
    <text evidence="14">Belongs to the amino acid/polyamine transporter 2 family. SLC38A9 subfamily.</text>
</comment>
<keyword evidence="5" id="KW-0479">Metal-binding</keyword>
<accession>A0ABR1D6M8</accession>
<evidence type="ECO:0000256" key="1">
    <source>
        <dbReference type="ARBA" id="ARBA00004107"/>
    </source>
</evidence>
<comment type="subcellular location">
    <subcellularLocation>
        <location evidence="1">Late endosome membrane</location>
        <topology evidence="1">Multi-pass membrane protein</topology>
    </subcellularLocation>
    <subcellularLocation>
        <location evidence="2">Lysosome membrane</location>
        <topology evidence="2">Multi-pass membrane protein</topology>
    </subcellularLocation>
</comment>
<protein>
    <recommendedName>
        <fullName evidence="17">Amino acid transporter transmembrane domain-containing protein</fullName>
    </recommendedName>
</protein>
<evidence type="ECO:0000313" key="19">
    <source>
        <dbReference type="Proteomes" id="UP001303046"/>
    </source>
</evidence>
<evidence type="ECO:0000256" key="12">
    <source>
        <dbReference type="ARBA" id="ARBA00023180"/>
    </source>
</evidence>
<evidence type="ECO:0000256" key="16">
    <source>
        <dbReference type="SAM" id="Phobius"/>
    </source>
</evidence>
<evidence type="ECO:0000313" key="18">
    <source>
        <dbReference type="EMBL" id="KAK6746159.1"/>
    </source>
</evidence>
<feature type="transmembrane region" description="Helical" evidence="16">
    <location>
        <begin position="295"/>
        <end position="317"/>
    </location>
</feature>
<evidence type="ECO:0000256" key="2">
    <source>
        <dbReference type="ARBA" id="ARBA00004155"/>
    </source>
</evidence>